<keyword evidence="4" id="KW-1185">Reference proteome</keyword>
<dbReference type="Proteomes" id="UP000228948">
    <property type="component" value="Chromosome"/>
</dbReference>
<evidence type="ECO:0000256" key="1">
    <source>
        <dbReference type="ARBA" id="ARBA00022729"/>
    </source>
</evidence>
<dbReference type="Pfam" id="PF02563">
    <property type="entry name" value="Poly_export"/>
    <property type="match status" value="1"/>
</dbReference>
<proteinExistence type="predicted"/>
<gene>
    <name evidence="3" type="ORF">BG454_11260</name>
</gene>
<accession>A0A2K8KEJ5</accession>
<evidence type="ECO:0000313" key="3">
    <source>
        <dbReference type="EMBL" id="ATX67854.1"/>
    </source>
</evidence>
<feature type="domain" description="Polysaccharide export protein N-terminal" evidence="2">
    <location>
        <begin position="71"/>
        <end position="149"/>
    </location>
</feature>
<dbReference type="OrthoDB" id="7198507at2"/>
<evidence type="ECO:0000313" key="4">
    <source>
        <dbReference type="Proteomes" id="UP000228948"/>
    </source>
</evidence>
<dbReference type="Gene3D" id="3.10.560.10">
    <property type="entry name" value="Outer membrane lipoprotein wza domain like"/>
    <property type="match status" value="2"/>
</dbReference>
<dbReference type="KEGG" id="rbg:BG454_11260"/>
<name>A0A2K8KEJ5_9RHOB</name>
<dbReference type="EMBL" id="CP024899">
    <property type="protein sequence ID" value="ATX67854.1"/>
    <property type="molecule type" value="Genomic_DNA"/>
</dbReference>
<dbReference type="PANTHER" id="PTHR33619:SF3">
    <property type="entry name" value="POLYSACCHARIDE EXPORT PROTEIN GFCE-RELATED"/>
    <property type="match status" value="1"/>
</dbReference>
<dbReference type="GO" id="GO:0015159">
    <property type="term" value="F:polysaccharide transmembrane transporter activity"/>
    <property type="evidence" value="ECO:0007669"/>
    <property type="project" value="InterPro"/>
</dbReference>
<dbReference type="STRING" id="441209.GCA_001870665_02031"/>
<reference evidence="3 4" key="1">
    <citation type="submission" date="2017-11" db="EMBL/GenBank/DDBJ databases">
        <title>Revised Sequence and Annotation of the Rhodobaca barguzinensis strain alga05 Genome.</title>
        <authorList>
            <person name="Kopejtka K."/>
            <person name="Tomasch J.M."/>
            <person name="Bunk B."/>
            <person name="Koblizek M."/>
        </authorList>
    </citation>
    <scope>NUCLEOTIDE SEQUENCE [LARGE SCALE GENOMIC DNA]</scope>
    <source>
        <strain evidence="4">alga05</strain>
    </source>
</reference>
<keyword evidence="1" id="KW-0732">Signal</keyword>
<dbReference type="PANTHER" id="PTHR33619">
    <property type="entry name" value="POLYSACCHARIDE EXPORT PROTEIN GFCE-RELATED"/>
    <property type="match status" value="1"/>
</dbReference>
<dbReference type="AlphaFoldDB" id="A0A2K8KEJ5"/>
<sequence>MALFAAVFAVASCTVSRDGPSKRQIFEGSVMRSGDAHIIMVNKRVSEASNRIEALGFSHALRSGALMGGDTIRPGDIIRLNVYENVPEGLLAPSELNNAVIEEIQVDDAGFIFVPYAGRVRAAGNTPDALRRIITQSLDEQTPDPQVMVARAPGDGATVSVAGGVGAQGVYPVTRASNRLSSMIATAGGLSIPLETAQVLVTRGNRQDSAWLQDIYSDPSLDIAMRAGDRILVREDQRAFTVLGATGSANRMTFDTRQISAIDAIAMVGGLDPLRADPTGVFIFRDEVPEVATEILGIGQFVTDVRFVYVLDLTAPTGMFNARDFKIRDGDTIFVTEASSVLWARQISALTGSLTAATNIRRSLE</sequence>
<protein>
    <submittedName>
        <fullName evidence="3">Sugar ABC transporter substrate-binding protein</fullName>
    </submittedName>
</protein>
<dbReference type="InterPro" id="IPR003715">
    <property type="entry name" value="Poly_export_N"/>
</dbReference>
<evidence type="ECO:0000259" key="2">
    <source>
        <dbReference type="Pfam" id="PF02563"/>
    </source>
</evidence>
<dbReference type="InterPro" id="IPR049712">
    <property type="entry name" value="Poly_export"/>
</dbReference>
<dbReference type="Gene3D" id="3.30.1950.10">
    <property type="entry name" value="wza like domain"/>
    <property type="match status" value="1"/>
</dbReference>
<organism evidence="3 4">
    <name type="scientific">Roseinatronobacter bogoriensis subsp. barguzinensis</name>
    <dbReference type="NCBI Taxonomy" id="441209"/>
    <lineage>
        <taxon>Bacteria</taxon>
        <taxon>Pseudomonadati</taxon>
        <taxon>Pseudomonadota</taxon>
        <taxon>Alphaproteobacteria</taxon>
        <taxon>Rhodobacterales</taxon>
        <taxon>Paracoccaceae</taxon>
        <taxon>Roseinatronobacter</taxon>
    </lineage>
</organism>